<dbReference type="GeneID" id="94432577"/>
<proteinExistence type="predicted"/>
<feature type="compositionally biased region" description="Basic and acidic residues" evidence="1">
    <location>
        <begin position="17"/>
        <end position="30"/>
    </location>
</feature>
<reference evidence="2 3" key="1">
    <citation type="journal article" date="2017" name="Int. J. Parasitol.">
        <title>The genome of the protozoan parasite Cystoisospora suis and a reverse vaccinology approach to identify vaccine candidates.</title>
        <authorList>
            <person name="Palmieri N."/>
            <person name="Shrestha A."/>
            <person name="Ruttkowski B."/>
            <person name="Beck T."/>
            <person name="Vogl C."/>
            <person name="Tomley F."/>
            <person name="Blake D.P."/>
            <person name="Joachim A."/>
        </authorList>
    </citation>
    <scope>NUCLEOTIDE SEQUENCE [LARGE SCALE GENOMIC DNA]</scope>
    <source>
        <strain evidence="2 3">Wien I</strain>
    </source>
</reference>
<evidence type="ECO:0000313" key="3">
    <source>
        <dbReference type="Proteomes" id="UP000221165"/>
    </source>
</evidence>
<dbReference type="AlphaFoldDB" id="A0A2C6KKM4"/>
<sequence length="396" mass="42226">MLGTLSKVFGGRGACAPREESGRKLPKEDDNTPASAKPPLDPASPEWLAYYAQVAPPEISKWVNPADGSGTISYERLVENLNSLSIPAVPMHAFAPGTSELSPDISRGVSNASSPYLRQATLKQPRGGSGVRSSSESRSELPRSRQASRAIPEVPGTASGSSRQRSTSLLTGPAMSRLPPRMPIGQESAAPSETPLKVPVTATTRQYIGPVPEIKGPISGVSCGELSRPGEHSQVPPDYVEIVNTRRTEMYGVSPQEALIATQHTTAQSAPAGVHAPVVRTYPDAITRHPVQGSRLVSQTNFHKPPPIFLAPVTGKASEEATSKPPLQNADAVEPPPRKGVLYKLGQYVWSEEEIVLGTRDKPDPPLDPVVRQLCSGALFPEVKADPPPQEEPPKE</sequence>
<dbReference type="Proteomes" id="UP000221165">
    <property type="component" value="Unassembled WGS sequence"/>
</dbReference>
<feature type="non-terminal residue" evidence="2">
    <location>
        <position position="396"/>
    </location>
</feature>
<protein>
    <submittedName>
        <fullName evidence="2">Histone lysine set</fullName>
    </submittedName>
</protein>
<evidence type="ECO:0000256" key="1">
    <source>
        <dbReference type="SAM" id="MobiDB-lite"/>
    </source>
</evidence>
<feature type="compositionally biased region" description="Polar residues" evidence="1">
    <location>
        <begin position="158"/>
        <end position="170"/>
    </location>
</feature>
<feature type="region of interest" description="Disordered" evidence="1">
    <location>
        <begin position="117"/>
        <end position="195"/>
    </location>
</feature>
<comment type="caution">
    <text evidence="2">The sequence shown here is derived from an EMBL/GenBank/DDBJ whole genome shotgun (WGS) entry which is preliminary data.</text>
</comment>
<accession>A0A2C6KKM4</accession>
<gene>
    <name evidence="2" type="ORF">CSUI_009250</name>
</gene>
<feature type="region of interest" description="Disordered" evidence="1">
    <location>
        <begin position="1"/>
        <end position="43"/>
    </location>
</feature>
<feature type="region of interest" description="Disordered" evidence="1">
    <location>
        <begin position="315"/>
        <end position="335"/>
    </location>
</feature>
<keyword evidence="3" id="KW-1185">Reference proteome</keyword>
<name>A0A2C6KKM4_9APIC</name>
<dbReference type="EMBL" id="MIGC01005457">
    <property type="protein sequence ID" value="PHJ16933.1"/>
    <property type="molecule type" value="Genomic_DNA"/>
</dbReference>
<evidence type="ECO:0000313" key="2">
    <source>
        <dbReference type="EMBL" id="PHJ16933.1"/>
    </source>
</evidence>
<organism evidence="2 3">
    <name type="scientific">Cystoisospora suis</name>
    <dbReference type="NCBI Taxonomy" id="483139"/>
    <lineage>
        <taxon>Eukaryota</taxon>
        <taxon>Sar</taxon>
        <taxon>Alveolata</taxon>
        <taxon>Apicomplexa</taxon>
        <taxon>Conoidasida</taxon>
        <taxon>Coccidia</taxon>
        <taxon>Eucoccidiorida</taxon>
        <taxon>Eimeriorina</taxon>
        <taxon>Sarcocystidae</taxon>
        <taxon>Cystoisospora</taxon>
    </lineage>
</organism>
<dbReference type="VEuPathDB" id="ToxoDB:CSUI_009250"/>
<dbReference type="RefSeq" id="XP_067918658.1">
    <property type="nucleotide sequence ID" value="XM_068069366.1"/>
</dbReference>